<feature type="transmembrane region" description="Helical" evidence="1">
    <location>
        <begin position="71"/>
        <end position="91"/>
    </location>
</feature>
<evidence type="ECO:0000313" key="4">
    <source>
        <dbReference type="Proteomes" id="UP000028623"/>
    </source>
</evidence>
<evidence type="ECO:0000256" key="1">
    <source>
        <dbReference type="SAM" id="Phobius"/>
    </source>
</evidence>
<protein>
    <recommendedName>
        <fullName evidence="2">Signal transduction histidine kinase internal region domain-containing protein</fullName>
    </recommendedName>
</protein>
<dbReference type="InterPro" id="IPR010559">
    <property type="entry name" value="Sig_transdc_His_kin_internal"/>
</dbReference>
<feature type="transmembrane region" description="Helical" evidence="1">
    <location>
        <begin position="43"/>
        <end position="66"/>
    </location>
</feature>
<organism evidence="3 4">
    <name type="scientific">Epilithonimonas lactis</name>
    <dbReference type="NCBI Taxonomy" id="421072"/>
    <lineage>
        <taxon>Bacteria</taxon>
        <taxon>Pseudomonadati</taxon>
        <taxon>Bacteroidota</taxon>
        <taxon>Flavobacteriia</taxon>
        <taxon>Flavobacteriales</taxon>
        <taxon>Weeksellaceae</taxon>
        <taxon>Chryseobacterium group</taxon>
        <taxon>Epilithonimonas</taxon>
    </lineage>
</organism>
<dbReference type="STRING" id="421072.SAMN04488097_0796"/>
<keyword evidence="4" id="KW-1185">Reference proteome</keyword>
<keyword evidence="1" id="KW-0472">Membrane</keyword>
<feature type="transmembrane region" description="Helical" evidence="1">
    <location>
        <begin position="12"/>
        <end position="31"/>
    </location>
</feature>
<dbReference type="EMBL" id="JPLY01000004">
    <property type="protein sequence ID" value="KFC21381.1"/>
    <property type="molecule type" value="Genomic_DNA"/>
</dbReference>
<dbReference type="Pfam" id="PF06580">
    <property type="entry name" value="His_kinase"/>
    <property type="match status" value="1"/>
</dbReference>
<dbReference type="Proteomes" id="UP000028623">
    <property type="component" value="Unassembled WGS sequence"/>
</dbReference>
<dbReference type="GO" id="GO:0016020">
    <property type="term" value="C:membrane"/>
    <property type="evidence" value="ECO:0007669"/>
    <property type="project" value="InterPro"/>
</dbReference>
<feature type="transmembrane region" description="Helical" evidence="1">
    <location>
        <begin position="111"/>
        <end position="133"/>
    </location>
</feature>
<dbReference type="SUPFAM" id="SSF55874">
    <property type="entry name" value="ATPase domain of HSP90 chaperone/DNA topoisomerase II/histidine kinase"/>
    <property type="match status" value="1"/>
</dbReference>
<dbReference type="GO" id="GO:0000155">
    <property type="term" value="F:phosphorelay sensor kinase activity"/>
    <property type="evidence" value="ECO:0007669"/>
    <property type="project" value="InterPro"/>
</dbReference>
<sequence>MIKIKNKNLEISLHLLIWLVLFFLPAAFTIGSATDWSGIFRHFWLQLVFLAIIFYVNNFVLVKWLFDGKKIWFYVSNAALLIFLIFIKSQIFEWLEPQKPRMFGRRPPDGIRYFFDFLIYLIPVAFSIAINASKRMKKAEEMKIEADNIKLQSELKHLKYQLQPHFFFNSLNNIYSLIDFDSEKAKQSVHSLSKLMRHLLYKTDVDKISLSEEVEFLNKYIDLMSVRLNDKTKVYTNFPTSIPNLEIAPLLFISIVENAFKHGVSATQHSDISFKMEIIEDEIHFTASNSNFPKTDTDKSGSGIGVENLQKRLNLLYPEKHEFHSCLNDGMYIAEVKLKTK</sequence>
<keyword evidence="1" id="KW-0812">Transmembrane</keyword>
<evidence type="ECO:0000259" key="2">
    <source>
        <dbReference type="Pfam" id="PF06580"/>
    </source>
</evidence>
<keyword evidence="1" id="KW-1133">Transmembrane helix</keyword>
<evidence type="ECO:0000313" key="3">
    <source>
        <dbReference type="EMBL" id="KFC21381.1"/>
    </source>
</evidence>
<dbReference type="AlphaFoldDB" id="A0A085BFY6"/>
<dbReference type="RefSeq" id="WP_034977367.1">
    <property type="nucleotide sequence ID" value="NZ_FOFI01000001.1"/>
</dbReference>
<name>A0A085BFY6_9FLAO</name>
<feature type="domain" description="Signal transduction histidine kinase internal region" evidence="2">
    <location>
        <begin position="153"/>
        <end position="231"/>
    </location>
</feature>
<proteinExistence type="predicted"/>
<dbReference type="InterPro" id="IPR050640">
    <property type="entry name" value="Bact_2-comp_sensor_kinase"/>
</dbReference>
<dbReference type="InterPro" id="IPR036890">
    <property type="entry name" value="HATPase_C_sf"/>
</dbReference>
<reference evidence="3 4" key="1">
    <citation type="submission" date="2014-07" db="EMBL/GenBank/DDBJ databases">
        <title>Epilithonimonas lactis LMG 22401 Genome.</title>
        <authorList>
            <person name="Pipes S.E."/>
            <person name="Stropko S.J."/>
        </authorList>
    </citation>
    <scope>NUCLEOTIDE SEQUENCE [LARGE SCALE GENOMIC DNA]</scope>
    <source>
        <strain evidence="3 4">LMG 24401</strain>
    </source>
</reference>
<gene>
    <name evidence="3" type="ORF">IO89_14445</name>
</gene>
<comment type="caution">
    <text evidence="3">The sequence shown here is derived from an EMBL/GenBank/DDBJ whole genome shotgun (WGS) entry which is preliminary data.</text>
</comment>
<dbReference type="PANTHER" id="PTHR34220">
    <property type="entry name" value="SENSOR HISTIDINE KINASE YPDA"/>
    <property type="match status" value="1"/>
</dbReference>
<dbReference type="PANTHER" id="PTHR34220:SF7">
    <property type="entry name" value="SENSOR HISTIDINE KINASE YPDA"/>
    <property type="match status" value="1"/>
</dbReference>
<dbReference type="eggNOG" id="COG2972">
    <property type="taxonomic scope" value="Bacteria"/>
</dbReference>
<accession>A0A085BFY6</accession>